<keyword evidence="2" id="KW-0805">Transcription regulation</keyword>
<dbReference type="PROSITE" id="PS50931">
    <property type="entry name" value="HTH_LYSR"/>
    <property type="match status" value="1"/>
</dbReference>
<accession>A0A1T5CL38</accession>
<proteinExistence type="inferred from homology"/>
<dbReference type="PANTHER" id="PTHR30126:SF39">
    <property type="entry name" value="HTH-TYPE TRANSCRIPTIONAL REGULATOR CYSL"/>
    <property type="match status" value="1"/>
</dbReference>
<dbReference type="InterPro" id="IPR036390">
    <property type="entry name" value="WH_DNA-bd_sf"/>
</dbReference>
<evidence type="ECO:0000313" key="7">
    <source>
        <dbReference type="Proteomes" id="UP000191112"/>
    </source>
</evidence>
<dbReference type="PANTHER" id="PTHR30126">
    <property type="entry name" value="HTH-TYPE TRANSCRIPTIONAL REGULATOR"/>
    <property type="match status" value="1"/>
</dbReference>
<organism evidence="6 7">
    <name type="scientific">Soonwooa buanensis</name>
    <dbReference type="NCBI Taxonomy" id="619805"/>
    <lineage>
        <taxon>Bacteria</taxon>
        <taxon>Pseudomonadati</taxon>
        <taxon>Bacteroidota</taxon>
        <taxon>Flavobacteriia</taxon>
        <taxon>Flavobacteriales</taxon>
        <taxon>Weeksellaceae</taxon>
        <taxon>Chryseobacterium group</taxon>
        <taxon>Soonwooa</taxon>
    </lineage>
</organism>
<name>A0A1T5CL38_9FLAO</name>
<sequence>MLDFRLKVFSTVAKRLSFTKASQELYISQPAVTKHIQELEQQLSTKLFTRNGTSIELTSSGKILLEKANQIFEIYRETEFEINKLNNKLKGNLKIGASTTIAQYILPEILVKFHSYYEDIHIDLTSQNTEKVSDLLKKNKIDIGIIEGPFQSAQFDYIPFMLDEIVLVARVGHPLSNKTISVKDLAELDFVSREKGSGTQDFIDSELQNSKLLASKLNVIMNLDSTESIKNYLAQSDAMAFLSVSSITNELKYNKLNIIDIKHFEIKRQFQFIVLKGEQSELVRLFMKTCGIMKK</sequence>
<dbReference type="InterPro" id="IPR005119">
    <property type="entry name" value="LysR_subst-bd"/>
</dbReference>
<evidence type="ECO:0000256" key="2">
    <source>
        <dbReference type="ARBA" id="ARBA00023015"/>
    </source>
</evidence>
<dbReference type="STRING" id="619805.SAMN05660477_00148"/>
<dbReference type="FunFam" id="1.10.10.10:FF:000001">
    <property type="entry name" value="LysR family transcriptional regulator"/>
    <property type="match status" value="1"/>
</dbReference>
<dbReference type="GO" id="GO:0000976">
    <property type="term" value="F:transcription cis-regulatory region binding"/>
    <property type="evidence" value="ECO:0007669"/>
    <property type="project" value="TreeGrafter"/>
</dbReference>
<dbReference type="InterPro" id="IPR000847">
    <property type="entry name" value="LysR_HTH_N"/>
</dbReference>
<dbReference type="Gene3D" id="1.10.10.10">
    <property type="entry name" value="Winged helix-like DNA-binding domain superfamily/Winged helix DNA-binding domain"/>
    <property type="match status" value="1"/>
</dbReference>
<evidence type="ECO:0000256" key="4">
    <source>
        <dbReference type="ARBA" id="ARBA00023163"/>
    </source>
</evidence>
<evidence type="ECO:0000313" key="6">
    <source>
        <dbReference type="EMBL" id="SKB60198.1"/>
    </source>
</evidence>
<dbReference type="InterPro" id="IPR036388">
    <property type="entry name" value="WH-like_DNA-bd_sf"/>
</dbReference>
<dbReference type="PRINTS" id="PR00039">
    <property type="entry name" value="HTHLYSR"/>
</dbReference>
<evidence type="ECO:0000256" key="3">
    <source>
        <dbReference type="ARBA" id="ARBA00023125"/>
    </source>
</evidence>
<keyword evidence="3 6" id="KW-0238">DNA-binding</keyword>
<dbReference type="Pfam" id="PF03466">
    <property type="entry name" value="LysR_substrate"/>
    <property type="match status" value="1"/>
</dbReference>
<keyword evidence="7" id="KW-1185">Reference proteome</keyword>
<evidence type="ECO:0000256" key="1">
    <source>
        <dbReference type="ARBA" id="ARBA00009437"/>
    </source>
</evidence>
<protein>
    <submittedName>
        <fullName evidence="6">DNA-binding transcriptional regulator, LysR family</fullName>
    </submittedName>
</protein>
<dbReference type="AlphaFoldDB" id="A0A1T5CL38"/>
<keyword evidence="4" id="KW-0804">Transcription</keyword>
<dbReference type="OrthoDB" id="9785745at2"/>
<comment type="similarity">
    <text evidence="1">Belongs to the LysR transcriptional regulatory family.</text>
</comment>
<gene>
    <name evidence="6" type="ORF">SAMN05660477_00148</name>
</gene>
<reference evidence="6 7" key="1">
    <citation type="submission" date="2017-02" db="EMBL/GenBank/DDBJ databases">
        <authorList>
            <person name="Peterson S.W."/>
        </authorList>
    </citation>
    <scope>NUCLEOTIDE SEQUENCE [LARGE SCALE GENOMIC DNA]</scope>
    <source>
        <strain evidence="6 7">DSM 22323</strain>
    </source>
</reference>
<dbReference type="SUPFAM" id="SSF53850">
    <property type="entry name" value="Periplasmic binding protein-like II"/>
    <property type="match status" value="1"/>
</dbReference>
<evidence type="ECO:0000259" key="5">
    <source>
        <dbReference type="PROSITE" id="PS50931"/>
    </source>
</evidence>
<dbReference type="Pfam" id="PF00126">
    <property type="entry name" value="HTH_1"/>
    <property type="match status" value="1"/>
</dbReference>
<dbReference type="GO" id="GO:0003700">
    <property type="term" value="F:DNA-binding transcription factor activity"/>
    <property type="evidence" value="ECO:0007669"/>
    <property type="project" value="InterPro"/>
</dbReference>
<dbReference type="Proteomes" id="UP000191112">
    <property type="component" value="Unassembled WGS sequence"/>
</dbReference>
<feature type="domain" description="HTH lysR-type" evidence="5">
    <location>
        <begin position="1"/>
        <end position="58"/>
    </location>
</feature>
<dbReference type="Gene3D" id="3.40.190.290">
    <property type="match status" value="1"/>
</dbReference>
<dbReference type="SUPFAM" id="SSF46785">
    <property type="entry name" value="Winged helix' DNA-binding domain"/>
    <property type="match status" value="1"/>
</dbReference>
<dbReference type="CDD" id="cd08420">
    <property type="entry name" value="PBP2_CysL_like"/>
    <property type="match status" value="1"/>
</dbReference>
<dbReference type="EMBL" id="FUYZ01000001">
    <property type="protein sequence ID" value="SKB60198.1"/>
    <property type="molecule type" value="Genomic_DNA"/>
</dbReference>
<dbReference type="RefSeq" id="WP_079665475.1">
    <property type="nucleotide sequence ID" value="NZ_FUYZ01000001.1"/>
</dbReference>